<dbReference type="EMBL" id="UOFV01000014">
    <property type="protein sequence ID" value="VAW94282.1"/>
    <property type="molecule type" value="Genomic_DNA"/>
</dbReference>
<comment type="subcellular location">
    <subcellularLocation>
        <location evidence="1">Cell outer membrane</location>
        <topology evidence="1">Multi-pass membrane protein</topology>
    </subcellularLocation>
</comment>
<evidence type="ECO:0000256" key="7">
    <source>
        <dbReference type="ARBA" id="ARBA00023065"/>
    </source>
</evidence>
<keyword evidence="5" id="KW-0732">Signal</keyword>
<dbReference type="InterPro" id="IPR037066">
    <property type="entry name" value="Plug_dom_sf"/>
</dbReference>
<evidence type="ECO:0000256" key="1">
    <source>
        <dbReference type="ARBA" id="ARBA00004571"/>
    </source>
</evidence>
<evidence type="ECO:0000256" key="6">
    <source>
        <dbReference type="ARBA" id="ARBA00023004"/>
    </source>
</evidence>
<evidence type="ECO:0000313" key="13">
    <source>
        <dbReference type="EMBL" id="VAW94282.1"/>
    </source>
</evidence>
<dbReference type="Gene3D" id="2.170.130.10">
    <property type="entry name" value="TonB-dependent receptor, plug domain"/>
    <property type="match status" value="1"/>
</dbReference>
<organism evidence="13">
    <name type="scientific">hydrothermal vent metagenome</name>
    <dbReference type="NCBI Taxonomy" id="652676"/>
    <lineage>
        <taxon>unclassified sequences</taxon>
        <taxon>metagenomes</taxon>
        <taxon>ecological metagenomes</taxon>
    </lineage>
</organism>
<dbReference type="PROSITE" id="PS52016">
    <property type="entry name" value="TONB_DEPENDENT_REC_3"/>
    <property type="match status" value="1"/>
</dbReference>
<dbReference type="InterPro" id="IPR039426">
    <property type="entry name" value="TonB-dep_rcpt-like"/>
</dbReference>
<keyword evidence="8" id="KW-0798">TonB box</keyword>
<dbReference type="PANTHER" id="PTHR32552:SF68">
    <property type="entry name" value="FERRICHROME OUTER MEMBRANE TRANSPORTER_PHAGE RECEPTOR"/>
    <property type="match status" value="1"/>
</dbReference>
<feature type="non-terminal residue" evidence="13">
    <location>
        <position position="363"/>
    </location>
</feature>
<dbReference type="InterPro" id="IPR000531">
    <property type="entry name" value="Beta-barrel_TonB"/>
</dbReference>
<feature type="non-terminal residue" evidence="13">
    <location>
        <position position="1"/>
    </location>
</feature>
<protein>
    <submittedName>
        <fullName evidence="13">TonB-dependent receptor</fullName>
    </submittedName>
</protein>
<gene>
    <name evidence="13" type="ORF">MNBD_GAMMA19-1247</name>
</gene>
<keyword evidence="10" id="KW-0998">Cell outer membrane</keyword>
<evidence type="ECO:0000256" key="10">
    <source>
        <dbReference type="ARBA" id="ARBA00023237"/>
    </source>
</evidence>
<dbReference type="GO" id="GO:0009279">
    <property type="term" value="C:cell outer membrane"/>
    <property type="evidence" value="ECO:0007669"/>
    <property type="project" value="UniProtKB-SubCell"/>
</dbReference>
<keyword evidence="3" id="KW-0410">Iron transport</keyword>
<dbReference type="Gene3D" id="2.40.170.20">
    <property type="entry name" value="TonB-dependent receptor, beta-barrel domain"/>
    <property type="match status" value="1"/>
</dbReference>
<feature type="domain" description="TonB-dependent receptor plug" evidence="12">
    <location>
        <begin position="8"/>
        <end position="71"/>
    </location>
</feature>
<dbReference type="InterPro" id="IPR012910">
    <property type="entry name" value="Plug_dom"/>
</dbReference>
<reference evidence="13" key="1">
    <citation type="submission" date="2018-06" db="EMBL/GenBank/DDBJ databases">
        <authorList>
            <person name="Zhirakovskaya E."/>
        </authorList>
    </citation>
    <scope>NUCLEOTIDE SEQUENCE</scope>
</reference>
<evidence type="ECO:0000256" key="5">
    <source>
        <dbReference type="ARBA" id="ARBA00022729"/>
    </source>
</evidence>
<keyword evidence="6" id="KW-0408">Iron</keyword>
<dbReference type="PANTHER" id="PTHR32552">
    <property type="entry name" value="FERRICHROME IRON RECEPTOR-RELATED"/>
    <property type="match status" value="1"/>
</dbReference>
<keyword evidence="2" id="KW-0813">Transport</keyword>
<evidence type="ECO:0000259" key="11">
    <source>
        <dbReference type="Pfam" id="PF00593"/>
    </source>
</evidence>
<evidence type="ECO:0000256" key="3">
    <source>
        <dbReference type="ARBA" id="ARBA00022496"/>
    </source>
</evidence>
<feature type="domain" description="TonB-dependent receptor-like beta-barrel" evidence="11">
    <location>
        <begin position="144"/>
        <end position="361"/>
    </location>
</feature>
<dbReference type="InterPro" id="IPR036942">
    <property type="entry name" value="Beta-barrel_TonB_sf"/>
</dbReference>
<keyword evidence="7" id="KW-0406">Ion transport</keyword>
<dbReference type="SUPFAM" id="SSF56935">
    <property type="entry name" value="Porins"/>
    <property type="match status" value="1"/>
</dbReference>
<evidence type="ECO:0000256" key="9">
    <source>
        <dbReference type="ARBA" id="ARBA00023136"/>
    </source>
</evidence>
<evidence type="ECO:0000259" key="12">
    <source>
        <dbReference type="Pfam" id="PF07715"/>
    </source>
</evidence>
<name>A0A3B1A3H2_9ZZZZ</name>
<evidence type="ECO:0000256" key="4">
    <source>
        <dbReference type="ARBA" id="ARBA00022692"/>
    </source>
</evidence>
<evidence type="ECO:0000256" key="2">
    <source>
        <dbReference type="ARBA" id="ARBA00022448"/>
    </source>
</evidence>
<dbReference type="GO" id="GO:0015344">
    <property type="term" value="F:siderophore uptake transmembrane transporter activity"/>
    <property type="evidence" value="ECO:0007669"/>
    <property type="project" value="TreeGrafter"/>
</dbReference>
<sequence>YNFAQDLRLSIRGFGARANFGIRGVRILIDGIPATTPDGQSSVDDIDLDTLERIEIIRGPAGALYGPSAGGVLSLETRQSMTTPYVESSIKRGAYGVDAVRFEGGNTHGKLGYALNASRFRIAGYRAQSAAERKLFNGRLDYDLGNGGELTTTFASLDAPLAQDPGGLTAEQVRADPRQAAPINLRFDTGESVRQQRLGLHSRHPLAGGAELRLSGYFVQRDFANRLPFNMIELERRFGGIGMEYQRKTQWADASGRLLLGVDIDYQNDERRRRANLAGVAGDLRFDQRERVMNSGIFITHEQQLTQQLRLDTGLRYDRLHIAADDRFLNNGDDSDAVSFAHWSPSIALLVQRDSATQLYARI</sequence>
<dbReference type="Pfam" id="PF07715">
    <property type="entry name" value="Plug"/>
    <property type="match status" value="1"/>
</dbReference>
<accession>A0A3B1A3H2</accession>
<proteinExistence type="predicted"/>
<keyword evidence="13" id="KW-0675">Receptor</keyword>
<keyword evidence="9" id="KW-0472">Membrane</keyword>
<keyword evidence="4" id="KW-0812">Transmembrane</keyword>
<evidence type="ECO:0000256" key="8">
    <source>
        <dbReference type="ARBA" id="ARBA00023077"/>
    </source>
</evidence>
<dbReference type="Pfam" id="PF00593">
    <property type="entry name" value="TonB_dep_Rec_b-barrel"/>
    <property type="match status" value="1"/>
</dbReference>
<dbReference type="AlphaFoldDB" id="A0A3B1A3H2"/>